<protein>
    <submittedName>
        <fullName evidence="2">Uncharacterized protein</fullName>
    </submittedName>
</protein>
<proteinExistence type="predicted"/>
<comment type="caution">
    <text evidence="2">The sequence shown here is derived from an EMBL/GenBank/DDBJ whole genome shotgun (WGS) entry which is preliminary data.</text>
</comment>
<evidence type="ECO:0000313" key="3">
    <source>
        <dbReference type="Proteomes" id="UP000308632"/>
    </source>
</evidence>
<dbReference type="EMBL" id="SZPR01000021">
    <property type="protein sequence ID" value="TKT06659.1"/>
    <property type="molecule type" value="Genomic_DNA"/>
</dbReference>
<evidence type="ECO:0000256" key="1">
    <source>
        <dbReference type="SAM" id="MobiDB-lite"/>
    </source>
</evidence>
<evidence type="ECO:0000313" key="2">
    <source>
        <dbReference type="EMBL" id="TKT06659.1"/>
    </source>
</evidence>
<gene>
    <name evidence="2" type="ORF">E4U92_26590</name>
</gene>
<organism evidence="2 3">
    <name type="scientific">Streptomyces galbus</name>
    <dbReference type="NCBI Taxonomy" id="33898"/>
    <lineage>
        <taxon>Bacteria</taxon>
        <taxon>Bacillati</taxon>
        <taxon>Actinomycetota</taxon>
        <taxon>Actinomycetes</taxon>
        <taxon>Kitasatosporales</taxon>
        <taxon>Streptomycetaceae</taxon>
        <taxon>Streptomyces</taxon>
    </lineage>
</organism>
<name>A0A4U5WW07_STRGB</name>
<feature type="region of interest" description="Disordered" evidence="1">
    <location>
        <begin position="1"/>
        <end position="28"/>
    </location>
</feature>
<accession>A0A4U5WW07</accession>
<dbReference type="AlphaFoldDB" id="A0A4U5WW07"/>
<reference evidence="2 3" key="1">
    <citation type="submission" date="2019-04" db="EMBL/GenBank/DDBJ databases">
        <title>Streptomyces lasaliensis sp.nov., an Actinomycete isolated from soil which produces the polyether antibiotic lasalocid.</title>
        <authorList>
            <person name="Erwin G."/>
            <person name="Haber C."/>
        </authorList>
    </citation>
    <scope>NUCLEOTIDE SEQUENCE [LARGE SCALE GENOMIC DNA]</scope>
    <source>
        <strain evidence="2 3">DSM 40089</strain>
    </source>
</reference>
<sequence>MVDGGEPQSGHRRGSGAQRSAEVSTAARDRLAQLAAEHGTTFRSLVENLAQGTPTQAKYAERDQLACIELAAARRRAEPRGQGPGTLLECLGAAAVPRGRSVEVLQG</sequence>
<dbReference type="Proteomes" id="UP000308632">
    <property type="component" value="Unassembled WGS sequence"/>
</dbReference>